<keyword evidence="13" id="KW-1185">Reference proteome</keyword>
<dbReference type="RefSeq" id="WP_344952788.1">
    <property type="nucleotide sequence ID" value="NZ_BAAAZG010000040.1"/>
</dbReference>
<evidence type="ECO:0000256" key="3">
    <source>
        <dbReference type="ARBA" id="ARBA00022676"/>
    </source>
</evidence>
<gene>
    <name evidence="12" type="ORF">GCM10022214_53340</name>
</gene>
<dbReference type="SMART" id="SM00740">
    <property type="entry name" value="PASTA"/>
    <property type="match status" value="1"/>
</dbReference>
<proteinExistence type="predicted"/>
<dbReference type="SUPFAM" id="SSF56601">
    <property type="entry name" value="beta-lactamase/transpeptidase-like"/>
    <property type="match status" value="1"/>
</dbReference>
<dbReference type="InterPro" id="IPR050396">
    <property type="entry name" value="Glycosyltr_51/Transpeptidase"/>
</dbReference>
<dbReference type="Pfam" id="PF00905">
    <property type="entry name" value="Transpeptidase"/>
    <property type="match status" value="1"/>
</dbReference>
<feature type="transmembrane region" description="Helical" evidence="10">
    <location>
        <begin position="12"/>
        <end position="32"/>
    </location>
</feature>
<dbReference type="Gene3D" id="3.40.710.10">
    <property type="entry name" value="DD-peptidase/beta-lactamase superfamily"/>
    <property type="match status" value="1"/>
</dbReference>
<evidence type="ECO:0000256" key="4">
    <source>
        <dbReference type="ARBA" id="ARBA00022679"/>
    </source>
</evidence>
<feature type="compositionally biased region" description="Pro residues" evidence="9">
    <location>
        <begin position="769"/>
        <end position="778"/>
    </location>
</feature>
<organism evidence="12 13">
    <name type="scientific">Actinomadura miaoliensis</name>
    <dbReference type="NCBI Taxonomy" id="430685"/>
    <lineage>
        <taxon>Bacteria</taxon>
        <taxon>Bacillati</taxon>
        <taxon>Actinomycetota</taxon>
        <taxon>Actinomycetes</taxon>
        <taxon>Streptosporangiales</taxon>
        <taxon>Thermomonosporaceae</taxon>
        <taxon>Actinomadura</taxon>
    </lineage>
</organism>
<dbReference type="Gene3D" id="3.30.10.20">
    <property type="match status" value="1"/>
</dbReference>
<dbReference type="InterPro" id="IPR023346">
    <property type="entry name" value="Lysozyme-like_dom_sf"/>
</dbReference>
<protein>
    <submittedName>
        <fullName evidence="12">Transglycosylase domain-containing protein</fullName>
    </submittedName>
</protein>
<evidence type="ECO:0000256" key="5">
    <source>
        <dbReference type="ARBA" id="ARBA00022801"/>
    </source>
</evidence>
<name>A0ABP7WD84_9ACTN</name>
<evidence type="ECO:0000256" key="10">
    <source>
        <dbReference type="SAM" id="Phobius"/>
    </source>
</evidence>
<feature type="domain" description="PASTA" evidence="11">
    <location>
        <begin position="679"/>
        <end position="744"/>
    </location>
</feature>
<comment type="caution">
    <text evidence="12">The sequence shown here is derived from an EMBL/GenBank/DDBJ whole genome shotgun (WGS) entry which is preliminary data.</text>
</comment>
<keyword evidence="6" id="KW-0511">Multifunctional enzyme</keyword>
<dbReference type="Proteomes" id="UP001500683">
    <property type="component" value="Unassembled WGS sequence"/>
</dbReference>
<keyword evidence="4" id="KW-0808">Transferase</keyword>
<keyword evidence="2" id="KW-0645">Protease</keyword>
<dbReference type="PANTHER" id="PTHR32282:SF33">
    <property type="entry name" value="PEPTIDOGLYCAN GLYCOSYLTRANSFERASE"/>
    <property type="match status" value="1"/>
</dbReference>
<keyword evidence="10" id="KW-0812">Transmembrane</keyword>
<dbReference type="PROSITE" id="PS51178">
    <property type="entry name" value="PASTA"/>
    <property type="match status" value="1"/>
</dbReference>
<keyword evidence="10" id="KW-1133">Transmembrane helix</keyword>
<evidence type="ECO:0000259" key="11">
    <source>
        <dbReference type="PROSITE" id="PS51178"/>
    </source>
</evidence>
<dbReference type="InterPro" id="IPR012338">
    <property type="entry name" value="Beta-lactam/transpept-like"/>
</dbReference>
<comment type="catalytic activity">
    <reaction evidence="8">
        <text>[GlcNAc-(1-&gt;4)-Mur2Ac(oyl-L-Ala-gamma-D-Glu-L-Lys-D-Ala-D-Ala)](n)-di-trans,octa-cis-undecaprenyl diphosphate + beta-D-GlcNAc-(1-&gt;4)-Mur2Ac(oyl-L-Ala-gamma-D-Glu-L-Lys-D-Ala-D-Ala)-di-trans,octa-cis-undecaprenyl diphosphate = [GlcNAc-(1-&gt;4)-Mur2Ac(oyl-L-Ala-gamma-D-Glu-L-Lys-D-Ala-D-Ala)](n+1)-di-trans,octa-cis-undecaprenyl diphosphate + di-trans,octa-cis-undecaprenyl diphosphate + H(+)</text>
        <dbReference type="Rhea" id="RHEA:23708"/>
        <dbReference type="Rhea" id="RHEA-COMP:9602"/>
        <dbReference type="Rhea" id="RHEA-COMP:9603"/>
        <dbReference type="ChEBI" id="CHEBI:15378"/>
        <dbReference type="ChEBI" id="CHEBI:58405"/>
        <dbReference type="ChEBI" id="CHEBI:60033"/>
        <dbReference type="ChEBI" id="CHEBI:78435"/>
        <dbReference type="EC" id="2.4.99.28"/>
    </reaction>
</comment>
<dbReference type="InterPro" id="IPR005543">
    <property type="entry name" value="PASTA_dom"/>
</dbReference>
<evidence type="ECO:0000313" key="13">
    <source>
        <dbReference type="Proteomes" id="UP001500683"/>
    </source>
</evidence>
<evidence type="ECO:0000256" key="6">
    <source>
        <dbReference type="ARBA" id="ARBA00023268"/>
    </source>
</evidence>
<comment type="catalytic activity">
    <reaction evidence="7">
        <text>Preferential cleavage: (Ac)2-L-Lys-D-Ala-|-D-Ala. Also transpeptidation of peptidyl-alanyl moieties that are N-acyl substituents of D-alanine.</text>
        <dbReference type="EC" id="3.4.16.4"/>
    </reaction>
</comment>
<evidence type="ECO:0000256" key="2">
    <source>
        <dbReference type="ARBA" id="ARBA00022670"/>
    </source>
</evidence>
<feature type="compositionally biased region" description="Basic and acidic residues" evidence="9">
    <location>
        <begin position="744"/>
        <end position="757"/>
    </location>
</feature>
<dbReference type="Pfam" id="PF00912">
    <property type="entry name" value="Transgly"/>
    <property type="match status" value="1"/>
</dbReference>
<dbReference type="EMBL" id="BAAAZG010000040">
    <property type="protein sequence ID" value="GAA4086552.1"/>
    <property type="molecule type" value="Genomic_DNA"/>
</dbReference>
<accession>A0ABP7WD84</accession>
<dbReference type="PANTHER" id="PTHR32282">
    <property type="entry name" value="BINDING PROTEIN TRANSPEPTIDASE, PUTATIVE-RELATED"/>
    <property type="match status" value="1"/>
</dbReference>
<keyword evidence="3" id="KW-0328">Glycosyltransferase</keyword>
<dbReference type="InterPro" id="IPR001264">
    <property type="entry name" value="Glyco_trans_51"/>
</dbReference>
<sequence length="778" mass="83440">MQKEGRARAVSTLLRLIGTGVVAGVLVAFIALPGVGSAGLTARDAANNFQDMDSSLKTTPPSEKTVVYDATGQPIATFFDKYRESVRLDQVAPIMKQAIIDIEDSRFYQHGALDMKGTIRALASNVESDQTQGGSTLTQQYVKNLLVDSAKTQEEYLEATAPTVGRKLRELRYALDLEKRMTKNQILEGYLNIAYFGAGAYGVQAASKRYFSKPAAELTLEQAALLAGITQNPTAYDPIRNPKDARKRRDTVLYRMQQLGHITKAQADAAAAKPIELNRTEPVGGCETSKAPFFCEYVKYDMLNILSDGKYWKMDPKEQQDVVNKLNRGGYTIRTTLDMKSQRALDSAVRSRVSPTGNRVAVEAMVEPGTGHVKAIGQSKRFGAGKGRTAINLAADRYHGGGSGVSAGSTFKVFTLAAALEEGIPVSTTINSPQTTTISGFQPCRMPNGKMLGGGTWTMSNAGDSEAGNFNLKTGTWHSVNTFYAALEKRVGVCDAVKMAEKFGMKKATGAPLDPYPAQVLGTNDIDMVHLAAAYAGFAARGKYCAPVSITEVVDNEGKKLKLPKADCRQAVDEAVADKVNEILQGVLTKGTAAGQGIGRPAAGKTGTCEEFTCAVFAGHTPNMAAAVAYYDFRGPWQYKVYGVYGADIPAPIWAQSMRNALAGKPAPGFSRPVRDFGDTTKVPDLKGMSVDQARRTLEGADLKMRLAPRGVASDQPRGSIAASSPDAGTEVDPGTTVTVYQSEGKDRPGGPNRPDRPGQGPGQGEWPFPWPPGRDRN</sequence>
<evidence type="ECO:0000313" key="12">
    <source>
        <dbReference type="EMBL" id="GAA4086552.1"/>
    </source>
</evidence>
<evidence type="ECO:0000256" key="8">
    <source>
        <dbReference type="ARBA" id="ARBA00049902"/>
    </source>
</evidence>
<keyword evidence="10" id="KW-0472">Membrane</keyword>
<evidence type="ECO:0000256" key="1">
    <source>
        <dbReference type="ARBA" id="ARBA00022645"/>
    </source>
</evidence>
<dbReference type="InterPro" id="IPR001460">
    <property type="entry name" value="PCN-bd_Tpept"/>
</dbReference>
<dbReference type="CDD" id="cd06577">
    <property type="entry name" value="PASTA_pknB"/>
    <property type="match status" value="1"/>
</dbReference>
<evidence type="ECO:0000256" key="9">
    <source>
        <dbReference type="SAM" id="MobiDB-lite"/>
    </source>
</evidence>
<feature type="region of interest" description="Disordered" evidence="9">
    <location>
        <begin position="703"/>
        <end position="778"/>
    </location>
</feature>
<dbReference type="SUPFAM" id="SSF53955">
    <property type="entry name" value="Lysozyme-like"/>
    <property type="match status" value="1"/>
</dbReference>
<dbReference type="InterPro" id="IPR036950">
    <property type="entry name" value="PBP_transglycosylase"/>
</dbReference>
<keyword evidence="5" id="KW-0378">Hydrolase</keyword>
<dbReference type="Gene3D" id="1.10.3810.10">
    <property type="entry name" value="Biosynthetic peptidoglycan transglycosylase-like"/>
    <property type="match status" value="1"/>
</dbReference>
<evidence type="ECO:0000256" key="7">
    <source>
        <dbReference type="ARBA" id="ARBA00034000"/>
    </source>
</evidence>
<keyword evidence="1" id="KW-0121">Carboxypeptidase</keyword>
<reference evidence="13" key="1">
    <citation type="journal article" date="2019" name="Int. J. Syst. Evol. Microbiol.">
        <title>The Global Catalogue of Microorganisms (GCM) 10K type strain sequencing project: providing services to taxonomists for standard genome sequencing and annotation.</title>
        <authorList>
            <consortium name="The Broad Institute Genomics Platform"/>
            <consortium name="The Broad Institute Genome Sequencing Center for Infectious Disease"/>
            <person name="Wu L."/>
            <person name="Ma J."/>
        </authorList>
    </citation>
    <scope>NUCLEOTIDE SEQUENCE [LARGE SCALE GENOMIC DNA]</scope>
    <source>
        <strain evidence="13">JCM 16702</strain>
    </source>
</reference>
<dbReference type="Pfam" id="PF03793">
    <property type="entry name" value="PASTA"/>
    <property type="match status" value="1"/>
</dbReference>